<protein>
    <submittedName>
        <fullName evidence="7">PLP-dependent aminotransferase family protein</fullName>
    </submittedName>
</protein>
<dbReference type="Pfam" id="PF00155">
    <property type="entry name" value="Aminotran_1_2"/>
    <property type="match status" value="1"/>
</dbReference>
<comment type="similarity">
    <text evidence="1">In the C-terminal section; belongs to the class-I pyridoxal-phosphate-dependent aminotransferase family.</text>
</comment>
<dbReference type="InterPro" id="IPR004839">
    <property type="entry name" value="Aminotransferase_I/II_large"/>
</dbReference>
<dbReference type="InterPro" id="IPR015424">
    <property type="entry name" value="PyrdxlP-dep_Trfase"/>
</dbReference>
<keyword evidence="7" id="KW-0032">Aminotransferase</keyword>
<dbReference type="RefSeq" id="WP_377120916.1">
    <property type="nucleotide sequence ID" value="NZ_JBHRSD010000006.1"/>
</dbReference>
<feature type="domain" description="HTH gntR-type" evidence="6">
    <location>
        <begin position="12"/>
        <end position="80"/>
    </location>
</feature>
<dbReference type="InterPro" id="IPR036388">
    <property type="entry name" value="WH-like_DNA-bd_sf"/>
</dbReference>
<keyword evidence="2" id="KW-0663">Pyridoxal phosphate</keyword>
<dbReference type="PANTHER" id="PTHR46577">
    <property type="entry name" value="HTH-TYPE TRANSCRIPTIONAL REGULATORY PROTEIN GABR"/>
    <property type="match status" value="1"/>
</dbReference>
<evidence type="ECO:0000256" key="1">
    <source>
        <dbReference type="ARBA" id="ARBA00005384"/>
    </source>
</evidence>
<comment type="caution">
    <text evidence="7">The sequence shown here is derived from an EMBL/GenBank/DDBJ whole genome shotgun (WGS) entry which is preliminary data.</text>
</comment>
<evidence type="ECO:0000313" key="7">
    <source>
        <dbReference type="EMBL" id="MFC3031565.1"/>
    </source>
</evidence>
<name>A0ABV7CG60_9GAMM</name>
<dbReference type="InterPro" id="IPR015421">
    <property type="entry name" value="PyrdxlP-dep_Trfase_major"/>
</dbReference>
<dbReference type="Proteomes" id="UP001595453">
    <property type="component" value="Unassembled WGS sequence"/>
</dbReference>
<dbReference type="SUPFAM" id="SSF53383">
    <property type="entry name" value="PLP-dependent transferases"/>
    <property type="match status" value="1"/>
</dbReference>
<keyword evidence="4" id="KW-0238">DNA-binding</keyword>
<proteinExistence type="inferred from homology"/>
<keyword evidence="8" id="KW-1185">Reference proteome</keyword>
<dbReference type="InterPro" id="IPR036390">
    <property type="entry name" value="WH_DNA-bd_sf"/>
</dbReference>
<evidence type="ECO:0000256" key="5">
    <source>
        <dbReference type="ARBA" id="ARBA00023163"/>
    </source>
</evidence>
<dbReference type="InterPro" id="IPR000524">
    <property type="entry name" value="Tscrpt_reg_HTH_GntR"/>
</dbReference>
<evidence type="ECO:0000256" key="3">
    <source>
        <dbReference type="ARBA" id="ARBA00023015"/>
    </source>
</evidence>
<evidence type="ECO:0000256" key="4">
    <source>
        <dbReference type="ARBA" id="ARBA00023125"/>
    </source>
</evidence>
<gene>
    <name evidence="7" type="ORF">ACFOEE_03385</name>
</gene>
<keyword evidence="5" id="KW-0804">Transcription</keyword>
<sequence>MYSLPLLNQLDKPKYLQLADALRSAIRQGQLQPGERLVSARSLAESLTLNRHTVMNALQLLVAEGWLASQERSGYVVEASLPIESSRGSASMPQFNPIVPTFAQPLSLPKAPPHLSYDYHFGGGLPDLQLFPYSSFRRMLAEACLHRELGHFHYSEVAGVNALQLQVLAYLRRARALNYQEVLICNGSQEALYLVAKAFLREGDEVAMENLGYPPAKKAFASFGARLRGIPQDEQGICTQALKNVLSEGKVRLLYLTPLHQYPTTVTLSPARRLEVYQLCYQHGVFIVEDDYDHEFHYACQPLRPLAADDPAGIVIYLSTFSKLMFAGARTGYICASEHVLPQLVALKQLLNHKNDAVMQLAIAKWMAKGEFERHLRKMTKLYHARRDAMVNELGQWQRQGKIKQFTIPDGGMALWVDSGIDVRGLAQQAAKLGVFIQTEEEFLLAPEHLPTHIRLGFAGQSSERAKQGLAQLMTLL</sequence>
<dbReference type="Gene3D" id="1.10.10.10">
    <property type="entry name" value="Winged helix-like DNA-binding domain superfamily/Winged helix DNA-binding domain"/>
    <property type="match status" value="1"/>
</dbReference>
<keyword evidence="7" id="KW-0808">Transferase</keyword>
<dbReference type="CDD" id="cd00609">
    <property type="entry name" value="AAT_like"/>
    <property type="match status" value="1"/>
</dbReference>
<evidence type="ECO:0000259" key="6">
    <source>
        <dbReference type="PROSITE" id="PS50949"/>
    </source>
</evidence>
<dbReference type="SMART" id="SM00345">
    <property type="entry name" value="HTH_GNTR"/>
    <property type="match status" value="1"/>
</dbReference>
<organism evidence="7 8">
    <name type="scientific">Pseudoalteromonas fenneropenaei</name>
    <dbReference type="NCBI Taxonomy" id="1737459"/>
    <lineage>
        <taxon>Bacteria</taxon>
        <taxon>Pseudomonadati</taxon>
        <taxon>Pseudomonadota</taxon>
        <taxon>Gammaproteobacteria</taxon>
        <taxon>Alteromonadales</taxon>
        <taxon>Pseudoalteromonadaceae</taxon>
        <taxon>Pseudoalteromonas</taxon>
    </lineage>
</organism>
<reference evidence="8" key="1">
    <citation type="journal article" date="2019" name="Int. J. Syst. Evol. Microbiol.">
        <title>The Global Catalogue of Microorganisms (GCM) 10K type strain sequencing project: providing services to taxonomists for standard genome sequencing and annotation.</title>
        <authorList>
            <consortium name="The Broad Institute Genomics Platform"/>
            <consortium name="The Broad Institute Genome Sequencing Center for Infectious Disease"/>
            <person name="Wu L."/>
            <person name="Ma J."/>
        </authorList>
    </citation>
    <scope>NUCLEOTIDE SEQUENCE [LARGE SCALE GENOMIC DNA]</scope>
    <source>
        <strain evidence="8">KCTC 42730</strain>
    </source>
</reference>
<dbReference type="InterPro" id="IPR051446">
    <property type="entry name" value="HTH_trans_reg/aminotransferase"/>
</dbReference>
<evidence type="ECO:0000313" key="8">
    <source>
        <dbReference type="Proteomes" id="UP001595453"/>
    </source>
</evidence>
<dbReference type="EMBL" id="JBHRSD010000006">
    <property type="protein sequence ID" value="MFC3031565.1"/>
    <property type="molecule type" value="Genomic_DNA"/>
</dbReference>
<keyword evidence="3" id="KW-0805">Transcription regulation</keyword>
<dbReference type="CDD" id="cd07377">
    <property type="entry name" value="WHTH_GntR"/>
    <property type="match status" value="1"/>
</dbReference>
<dbReference type="GO" id="GO:0008483">
    <property type="term" value="F:transaminase activity"/>
    <property type="evidence" value="ECO:0007669"/>
    <property type="project" value="UniProtKB-KW"/>
</dbReference>
<evidence type="ECO:0000256" key="2">
    <source>
        <dbReference type="ARBA" id="ARBA00022898"/>
    </source>
</evidence>
<dbReference type="Gene3D" id="3.40.640.10">
    <property type="entry name" value="Type I PLP-dependent aspartate aminotransferase-like (Major domain)"/>
    <property type="match status" value="1"/>
</dbReference>
<dbReference type="SUPFAM" id="SSF46785">
    <property type="entry name" value="Winged helix' DNA-binding domain"/>
    <property type="match status" value="1"/>
</dbReference>
<dbReference type="PROSITE" id="PS50949">
    <property type="entry name" value="HTH_GNTR"/>
    <property type="match status" value="1"/>
</dbReference>
<dbReference type="Pfam" id="PF00392">
    <property type="entry name" value="GntR"/>
    <property type="match status" value="1"/>
</dbReference>
<accession>A0ABV7CG60</accession>
<dbReference type="PANTHER" id="PTHR46577:SF1">
    <property type="entry name" value="HTH-TYPE TRANSCRIPTIONAL REGULATORY PROTEIN GABR"/>
    <property type="match status" value="1"/>
</dbReference>